<evidence type="ECO:0000313" key="2">
    <source>
        <dbReference type="EMBL" id="KAJ8039489.1"/>
    </source>
</evidence>
<feature type="chain" id="PRO_5040345168" evidence="1">
    <location>
        <begin position="20"/>
        <end position="155"/>
    </location>
</feature>
<gene>
    <name evidence="2" type="ORF">HOLleu_17229</name>
</gene>
<accession>A0A9Q1C7D9</accession>
<keyword evidence="3" id="KW-1185">Reference proteome</keyword>
<dbReference type="InterPro" id="IPR036816">
    <property type="entry name" value="RNaseA-like_dom_sf"/>
</dbReference>
<feature type="signal peptide" evidence="1">
    <location>
        <begin position="1"/>
        <end position="19"/>
    </location>
</feature>
<dbReference type="Gene3D" id="3.10.130.10">
    <property type="entry name" value="Ribonuclease A-like domain"/>
    <property type="match status" value="1"/>
</dbReference>
<name>A0A9Q1C7D9_HOLLE</name>
<organism evidence="2 3">
    <name type="scientific">Holothuria leucospilota</name>
    <name type="common">Black long sea cucumber</name>
    <name type="synonym">Mertensiothuria leucospilota</name>
    <dbReference type="NCBI Taxonomy" id="206669"/>
    <lineage>
        <taxon>Eukaryota</taxon>
        <taxon>Metazoa</taxon>
        <taxon>Echinodermata</taxon>
        <taxon>Eleutherozoa</taxon>
        <taxon>Echinozoa</taxon>
        <taxon>Holothuroidea</taxon>
        <taxon>Aspidochirotacea</taxon>
        <taxon>Aspidochirotida</taxon>
        <taxon>Holothuriidae</taxon>
        <taxon>Holothuria</taxon>
    </lineage>
</organism>
<reference evidence="2" key="1">
    <citation type="submission" date="2021-10" db="EMBL/GenBank/DDBJ databases">
        <title>Tropical sea cucumber genome reveals ecological adaptation and Cuvierian tubules defense mechanism.</title>
        <authorList>
            <person name="Chen T."/>
        </authorList>
    </citation>
    <scope>NUCLEOTIDE SEQUENCE</scope>
    <source>
        <strain evidence="2">Nanhai2018</strain>
        <tissue evidence="2">Muscle</tissue>
    </source>
</reference>
<dbReference type="EMBL" id="JAIZAY010000007">
    <property type="protein sequence ID" value="KAJ8039489.1"/>
    <property type="molecule type" value="Genomic_DNA"/>
</dbReference>
<sequence>MMNLSIPLFILLLTGYSSAFAYVNFTSNSTTTKSLNKPSGWYIFQKRHVFIANFTVHNINYWNNIAKDRLGPDYGPRRPKHSFIRVDNVNKVIDSFVRIISNCSTKPQFVKSRDKFDLVDMKWKTSSYAVHFMGPMYICVALKHGKPVHFAGFES</sequence>
<evidence type="ECO:0000256" key="1">
    <source>
        <dbReference type="SAM" id="SignalP"/>
    </source>
</evidence>
<comment type="caution">
    <text evidence="2">The sequence shown here is derived from an EMBL/GenBank/DDBJ whole genome shotgun (WGS) entry which is preliminary data.</text>
</comment>
<keyword evidence="1" id="KW-0732">Signal</keyword>
<dbReference type="Proteomes" id="UP001152320">
    <property type="component" value="Chromosome 7"/>
</dbReference>
<proteinExistence type="predicted"/>
<protein>
    <submittedName>
        <fullName evidence="2">Uncharacterized protein</fullName>
    </submittedName>
</protein>
<evidence type="ECO:0000313" key="3">
    <source>
        <dbReference type="Proteomes" id="UP001152320"/>
    </source>
</evidence>
<dbReference type="AlphaFoldDB" id="A0A9Q1C7D9"/>